<keyword evidence="5" id="KW-1185">Reference proteome</keyword>
<dbReference type="InterPro" id="IPR041698">
    <property type="entry name" value="Methyltransf_25"/>
</dbReference>
<accession>A0A553ZZB6</accession>
<gene>
    <name evidence="4" type="ORF">FN960_10620</name>
</gene>
<dbReference type="Proteomes" id="UP000318521">
    <property type="component" value="Unassembled WGS sequence"/>
</dbReference>
<comment type="caution">
    <text evidence="4">The sequence shown here is derived from an EMBL/GenBank/DDBJ whole genome shotgun (WGS) entry which is preliminary data.</text>
</comment>
<organism evidence="4 5">
    <name type="scientific">Alkalicoccobacillus porphyridii</name>
    <dbReference type="NCBI Taxonomy" id="2597270"/>
    <lineage>
        <taxon>Bacteria</taxon>
        <taxon>Bacillati</taxon>
        <taxon>Bacillota</taxon>
        <taxon>Bacilli</taxon>
        <taxon>Bacillales</taxon>
        <taxon>Bacillaceae</taxon>
        <taxon>Alkalicoccobacillus</taxon>
    </lineage>
</organism>
<dbReference type="SUPFAM" id="SSF53335">
    <property type="entry name" value="S-adenosyl-L-methionine-dependent methyltransferases"/>
    <property type="match status" value="1"/>
</dbReference>
<dbReference type="GO" id="GO:0008168">
    <property type="term" value="F:methyltransferase activity"/>
    <property type="evidence" value="ECO:0007669"/>
    <property type="project" value="UniProtKB-KW"/>
</dbReference>
<protein>
    <submittedName>
        <fullName evidence="4">Methyltransferase domain-containing protein</fullName>
    </submittedName>
</protein>
<dbReference type="Gene3D" id="3.40.50.150">
    <property type="entry name" value="Vaccinia Virus protein VP39"/>
    <property type="match status" value="1"/>
</dbReference>
<feature type="domain" description="Methyltransferase" evidence="3">
    <location>
        <begin position="41"/>
        <end position="135"/>
    </location>
</feature>
<evidence type="ECO:0000313" key="5">
    <source>
        <dbReference type="Proteomes" id="UP000318521"/>
    </source>
</evidence>
<dbReference type="Pfam" id="PF13649">
    <property type="entry name" value="Methyltransf_25"/>
    <property type="match status" value="1"/>
</dbReference>
<dbReference type="CDD" id="cd02440">
    <property type="entry name" value="AdoMet_MTases"/>
    <property type="match status" value="1"/>
</dbReference>
<dbReference type="AlphaFoldDB" id="A0A553ZZB6"/>
<reference evidence="4 5" key="1">
    <citation type="submission" date="2019-07" db="EMBL/GenBank/DDBJ databases">
        <authorList>
            <person name="Park Y.J."/>
            <person name="Jeong S.E."/>
            <person name="Jung H.S."/>
        </authorList>
    </citation>
    <scope>NUCLEOTIDE SEQUENCE [LARGE SCALE GENOMIC DNA]</scope>
    <source>
        <strain evidence="5">P16(2019)</strain>
    </source>
</reference>
<evidence type="ECO:0000256" key="2">
    <source>
        <dbReference type="ARBA" id="ARBA00022679"/>
    </source>
</evidence>
<evidence type="ECO:0000259" key="3">
    <source>
        <dbReference type="Pfam" id="PF13649"/>
    </source>
</evidence>
<dbReference type="InterPro" id="IPR029063">
    <property type="entry name" value="SAM-dependent_MTases_sf"/>
</dbReference>
<proteinExistence type="predicted"/>
<dbReference type="OrthoDB" id="9811589at2"/>
<dbReference type="PANTHER" id="PTHR43861">
    <property type="entry name" value="TRANS-ACONITATE 2-METHYLTRANSFERASE-RELATED"/>
    <property type="match status" value="1"/>
</dbReference>
<dbReference type="EMBL" id="VLXZ01000005">
    <property type="protein sequence ID" value="TSB46788.1"/>
    <property type="molecule type" value="Genomic_DNA"/>
</dbReference>
<sequence length="247" mass="28015">MNYSGFAALYDHLMSEAPYDSWVDYIKRSCERTDLTGLRLLDVGCGTGELLMSLLQEEMNVTGVDLSPEMLAMAQDKASKKGWNPWLVEADMTDLEVLGEYDLVTVFCDSLNYLPDSVSVQRAFHSFANQLVTGGLLLFDVHSQQKINKGFVGQTFADADDDVSYIWTSYAGEEADSVEHELSFFAKMADDRYERFDEIHFQRTFPVTDYLDWLSQAGFKVEAVTADFSTRQPCENSERIFFKAVKV</sequence>
<dbReference type="Gene3D" id="2.20.25.110">
    <property type="entry name" value="S-adenosyl-L-methionine-dependent methyltransferases"/>
    <property type="match status" value="1"/>
</dbReference>
<evidence type="ECO:0000313" key="4">
    <source>
        <dbReference type="EMBL" id="TSB46788.1"/>
    </source>
</evidence>
<keyword evidence="2 4" id="KW-0808">Transferase</keyword>
<dbReference type="PANTHER" id="PTHR43861:SF1">
    <property type="entry name" value="TRANS-ACONITATE 2-METHYLTRANSFERASE"/>
    <property type="match status" value="1"/>
</dbReference>
<dbReference type="GO" id="GO:0032259">
    <property type="term" value="P:methylation"/>
    <property type="evidence" value="ECO:0007669"/>
    <property type="project" value="UniProtKB-KW"/>
</dbReference>
<keyword evidence="1 4" id="KW-0489">Methyltransferase</keyword>
<dbReference type="RefSeq" id="WP_143848681.1">
    <property type="nucleotide sequence ID" value="NZ_VLXZ01000005.1"/>
</dbReference>
<evidence type="ECO:0000256" key="1">
    <source>
        <dbReference type="ARBA" id="ARBA00022603"/>
    </source>
</evidence>
<name>A0A553ZZB6_9BACI</name>